<name>A0ABY5C342_9LACO</name>
<evidence type="ECO:0000313" key="1">
    <source>
        <dbReference type="EMBL" id="USS93200.1"/>
    </source>
</evidence>
<protein>
    <submittedName>
        <fullName evidence="1">Uncharacterized protein</fullName>
    </submittedName>
</protein>
<evidence type="ECO:0000313" key="2">
    <source>
        <dbReference type="Proteomes" id="UP001057532"/>
    </source>
</evidence>
<reference evidence="1" key="1">
    <citation type="submission" date="2022-05" db="EMBL/GenBank/DDBJ databases">
        <authorList>
            <person name="Oliphant S.A."/>
            <person name="Watson-Haigh N.S."/>
            <person name="Sumby K.M."/>
            <person name="Gardner J.M."/>
            <person name="Jiranek V."/>
        </authorList>
    </citation>
    <scope>NUCLEOTIDE SEQUENCE</scope>
    <source>
        <strain evidence="1">Ru20-1</strain>
    </source>
</reference>
<dbReference type="RefSeq" id="WP_252780001.1">
    <property type="nucleotide sequence ID" value="NZ_CP097478.1"/>
</dbReference>
<sequence length="284" mass="32704">MHYEVVNKIDVEHPSWSSQKKRLEATGGEVITLAPNPTLRDQLNETQVTGFNVLDRVTGRTIDFDPNTYLYFNQLPTVTGAEIFMNSDFSVDVIADGNVIGNVILLPKLRRHVQQVDYLYENGDRDFTEVFASDGKKFSNEIYTNRQLQRIDFYDDQERPVVRFYYFGGRLNYITVENFKTMRITATYISMADFLATEMKKIVKKQDTVGINFMGNELWSLAKTKSHNTLYLEEDPFTPDGRIKQNLADILADNIKFVQTVRMPAPYLEKLRVAGLPTKKIVTD</sequence>
<gene>
    <name evidence="1" type="ORF">M8332_06285</name>
</gene>
<dbReference type="Proteomes" id="UP001057532">
    <property type="component" value="Chromosome"/>
</dbReference>
<proteinExistence type="predicted"/>
<accession>A0ABY5C342</accession>
<dbReference type="EMBL" id="CP097478">
    <property type="protein sequence ID" value="USS93200.1"/>
    <property type="molecule type" value="Genomic_DNA"/>
</dbReference>
<organism evidence="1 2">
    <name type="scientific">Fructilactobacillus ixorae</name>
    <dbReference type="NCBI Taxonomy" id="1750535"/>
    <lineage>
        <taxon>Bacteria</taxon>
        <taxon>Bacillati</taxon>
        <taxon>Bacillota</taxon>
        <taxon>Bacilli</taxon>
        <taxon>Lactobacillales</taxon>
        <taxon>Lactobacillaceae</taxon>
        <taxon>Fructilactobacillus</taxon>
    </lineage>
</organism>
<keyword evidence="2" id="KW-1185">Reference proteome</keyword>